<dbReference type="SUPFAM" id="SSF53448">
    <property type="entry name" value="Nucleotide-diphospho-sugar transferases"/>
    <property type="match status" value="1"/>
</dbReference>
<gene>
    <name evidence="5" type="ORF">SAMN05421819_0322</name>
</gene>
<keyword evidence="2" id="KW-0328">Glycosyltransferase</keyword>
<dbReference type="PANTHER" id="PTHR43179">
    <property type="entry name" value="RHAMNOSYLTRANSFERASE WBBL"/>
    <property type="match status" value="1"/>
</dbReference>
<evidence type="ECO:0000259" key="4">
    <source>
        <dbReference type="Pfam" id="PF00535"/>
    </source>
</evidence>
<dbReference type="InterPro" id="IPR001173">
    <property type="entry name" value="Glyco_trans_2-like"/>
</dbReference>
<accession>A0A1H5SRG8</accession>
<proteinExistence type="inferred from homology"/>
<dbReference type="PANTHER" id="PTHR43179:SF12">
    <property type="entry name" value="GALACTOFURANOSYLTRANSFERASE GLFT2"/>
    <property type="match status" value="1"/>
</dbReference>
<evidence type="ECO:0000256" key="2">
    <source>
        <dbReference type="ARBA" id="ARBA00022676"/>
    </source>
</evidence>
<dbReference type="OrthoDB" id="9806824at2"/>
<dbReference type="Proteomes" id="UP000236728">
    <property type="component" value="Unassembled WGS sequence"/>
</dbReference>
<comment type="similarity">
    <text evidence="1">Belongs to the glycosyltransferase 2 family.</text>
</comment>
<dbReference type="GO" id="GO:0016757">
    <property type="term" value="F:glycosyltransferase activity"/>
    <property type="evidence" value="ECO:0007669"/>
    <property type="project" value="UniProtKB-KW"/>
</dbReference>
<dbReference type="Gene3D" id="3.90.550.10">
    <property type="entry name" value="Spore Coat Polysaccharide Biosynthesis Protein SpsA, Chain A"/>
    <property type="match status" value="1"/>
</dbReference>
<dbReference type="AlphaFoldDB" id="A0A1H5SRG8"/>
<keyword evidence="6" id="KW-1185">Reference proteome</keyword>
<keyword evidence="3 5" id="KW-0808">Transferase</keyword>
<name>A0A1H5SRG8_9BACT</name>
<dbReference type="Pfam" id="PF00535">
    <property type="entry name" value="Glycos_transf_2"/>
    <property type="match status" value="1"/>
</dbReference>
<feature type="domain" description="Glycosyltransferase 2-like" evidence="4">
    <location>
        <begin position="24"/>
        <end position="132"/>
    </location>
</feature>
<dbReference type="InterPro" id="IPR029044">
    <property type="entry name" value="Nucleotide-diphossugar_trans"/>
</dbReference>
<evidence type="ECO:0000256" key="3">
    <source>
        <dbReference type="ARBA" id="ARBA00022679"/>
    </source>
</evidence>
<sequence length="302" mass="34075">MQATTTDLEQPKGGVSPKPERIAVLLACHNRREMTLRCLEALLQQRLPDCELEIYLVDDGSSDGTGEAVAERFPQVHIRRGSGKLFWNRGMHLAFSMALPEDFDYYLWVNDDTILGEGALALEVETARELHRRGIEAIVTGSTADAVTGEFTYGGLVRRSRWIPPLFRHQHPDPKESLPCVTMNGNCTLIPRSVAKVVGNIDPHYNHSFGDIDYGLRATAAGFAVYVVPGYIGTCSENNYDGTWMDESLPLRRRWKQMQSPKGSSWREWSYFSRQHMGVLWPLYATSPYVKLVLKCLVRGKI</sequence>
<evidence type="ECO:0000313" key="6">
    <source>
        <dbReference type="Proteomes" id="UP000236728"/>
    </source>
</evidence>
<dbReference type="EMBL" id="FNVA01000001">
    <property type="protein sequence ID" value="SEF53020.1"/>
    <property type="molecule type" value="Genomic_DNA"/>
</dbReference>
<protein>
    <submittedName>
        <fullName evidence="5">Glycosyltransferase, GT2 family</fullName>
    </submittedName>
</protein>
<organism evidence="5 6">
    <name type="scientific">Bryocella elongata</name>
    <dbReference type="NCBI Taxonomy" id="863522"/>
    <lineage>
        <taxon>Bacteria</taxon>
        <taxon>Pseudomonadati</taxon>
        <taxon>Acidobacteriota</taxon>
        <taxon>Terriglobia</taxon>
        <taxon>Terriglobales</taxon>
        <taxon>Acidobacteriaceae</taxon>
        <taxon>Bryocella</taxon>
    </lineage>
</organism>
<reference evidence="5 6" key="1">
    <citation type="submission" date="2016-10" db="EMBL/GenBank/DDBJ databases">
        <authorList>
            <person name="de Groot N.N."/>
        </authorList>
    </citation>
    <scope>NUCLEOTIDE SEQUENCE [LARGE SCALE GENOMIC DNA]</scope>
    <source>
        <strain evidence="5 6">DSM 22489</strain>
    </source>
</reference>
<dbReference type="RefSeq" id="WP_103931272.1">
    <property type="nucleotide sequence ID" value="NZ_FNVA01000001.1"/>
</dbReference>
<evidence type="ECO:0000313" key="5">
    <source>
        <dbReference type="EMBL" id="SEF53020.1"/>
    </source>
</evidence>
<evidence type="ECO:0000256" key="1">
    <source>
        <dbReference type="ARBA" id="ARBA00006739"/>
    </source>
</evidence>